<sequence>MNVMLYISPAENQPGNYLVVVNGDGFYNSVNKAVGGSIRGDDEWFDDRLFSIGGPGTDRVGVDGSFSLSAIVSGDQLNEDWGQDEVYAQVRVEGLSGTFRSNTIRRDF</sequence>
<dbReference type="Proteomes" id="UP000278085">
    <property type="component" value="Unassembled WGS sequence"/>
</dbReference>
<evidence type="ECO:0000313" key="2">
    <source>
        <dbReference type="Proteomes" id="UP000278085"/>
    </source>
</evidence>
<accession>A0A430HTZ3</accession>
<name>A0A430HTZ3_9BURK</name>
<reference evidence="1 2" key="1">
    <citation type="submission" date="2018-12" db="EMBL/GenBank/DDBJ databases">
        <authorList>
            <person name="Yang E."/>
        </authorList>
    </citation>
    <scope>NUCLEOTIDE SEQUENCE [LARGE SCALE GENOMIC DNA]</scope>
    <source>
        <strain evidence="1 2">SOD</strain>
    </source>
</reference>
<proteinExistence type="predicted"/>
<dbReference type="EMBL" id="RXLQ01000001">
    <property type="protein sequence ID" value="RSZ61041.1"/>
    <property type="molecule type" value="Genomic_DNA"/>
</dbReference>
<organism evidence="1 2">
    <name type="scientific">Massilia atriviolacea</name>
    <dbReference type="NCBI Taxonomy" id="2495579"/>
    <lineage>
        <taxon>Bacteria</taxon>
        <taxon>Pseudomonadati</taxon>
        <taxon>Pseudomonadota</taxon>
        <taxon>Betaproteobacteria</taxon>
        <taxon>Burkholderiales</taxon>
        <taxon>Oxalobacteraceae</taxon>
        <taxon>Telluria group</taxon>
        <taxon>Massilia</taxon>
    </lineage>
</organism>
<evidence type="ECO:0000313" key="1">
    <source>
        <dbReference type="EMBL" id="RSZ61041.1"/>
    </source>
</evidence>
<dbReference type="AlphaFoldDB" id="A0A430HTZ3"/>
<keyword evidence="2" id="KW-1185">Reference proteome</keyword>
<comment type="caution">
    <text evidence="1">The sequence shown here is derived from an EMBL/GenBank/DDBJ whole genome shotgun (WGS) entry which is preliminary data.</text>
</comment>
<dbReference type="RefSeq" id="WP_126072426.1">
    <property type="nucleotide sequence ID" value="NZ_CP051166.1"/>
</dbReference>
<protein>
    <submittedName>
        <fullName evidence="1">Uncharacterized protein</fullName>
    </submittedName>
</protein>
<gene>
    <name evidence="1" type="ORF">EJB06_02625</name>
</gene>
<dbReference type="OrthoDB" id="9204698at2"/>